<dbReference type="Proteomes" id="UP000630660">
    <property type="component" value="Unassembled WGS sequence"/>
</dbReference>
<gene>
    <name evidence="1" type="ORF">GF359_08285</name>
</gene>
<evidence type="ECO:0000313" key="2">
    <source>
        <dbReference type="Proteomes" id="UP000630660"/>
    </source>
</evidence>
<proteinExistence type="predicted"/>
<name>A0A9D5KAJ8_UNCW3</name>
<protein>
    <submittedName>
        <fullName evidence="1">Uncharacterized protein</fullName>
    </submittedName>
</protein>
<sequence length="55" mass="6091">MYMNKAIAFIKERFEAGDAGNPESKASCAGFFPLICLKVREILSLHLWTGGLFVV</sequence>
<dbReference type="EMBL" id="WJKJ01000276">
    <property type="protein sequence ID" value="MBD3365199.1"/>
    <property type="molecule type" value="Genomic_DNA"/>
</dbReference>
<reference evidence="1" key="1">
    <citation type="submission" date="2019-11" db="EMBL/GenBank/DDBJ databases">
        <title>Microbial mats filling the niche in hypersaline microbial mats.</title>
        <authorList>
            <person name="Wong H.L."/>
            <person name="Macleod F.I."/>
            <person name="White R.A. III"/>
            <person name="Burns B.P."/>
        </authorList>
    </citation>
    <scope>NUCLEOTIDE SEQUENCE</scope>
    <source>
        <strain evidence="1">Bin_327</strain>
    </source>
</reference>
<organism evidence="1 2">
    <name type="scientific">candidate division WOR-3 bacterium</name>
    <dbReference type="NCBI Taxonomy" id="2052148"/>
    <lineage>
        <taxon>Bacteria</taxon>
        <taxon>Bacteria division WOR-3</taxon>
    </lineage>
</organism>
<dbReference type="AlphaFoldDB" id="A0A9D5KAJ8"/>
<comment type="caution">
    <text evidence="1">The sequence shown here is derived from an EMBL/GenBank/DDBJ whole genome shotgun (WGS) entry which is preliminary data.</text>
</comment>
<accession>A0A9D5KAJ8</accession>
<evidence type="ECO:0000313" key="1">
    <source>
        <dbReference type="EMBL" id="MBD3365199.1"/>
    </source>
</evidence>